<feature type="domain" description="SbsA Ig-like" evidence="3">
    <location>
        <begin position="63"/>
        <end position="150"/>
    </location>
</feature>
<feature type="chain" id="PRO_5021749461" description="SbsA Ig-like domain-containing protein" evidence="2">
    <location>
        <begin position="21"/>
        <end position="254"/>
    </location>
</feature>
<evidence type="ECO:0000313" key="5">
    <source>
        <dbReference type="Proteomes" id="UP000321306"/>
    </source>
</evidence>
<dbReference type="EMBL" id="BJXB01000022">
    <property type="protein sequence ID" value="GEM48548.1"/>
    <property type="molecule type" value="Genomic_DNA"/>
</dbReference>
<keyword evidence="5" id="KW-1185">Reference proteome</keyword>
<evidence type="ECO:0000256" key="1">
    <source>
        <dbReference type="ARBA" id="ARBA00022729"/>
    </source>
</evidence>
<feature type="signal peptide" evidence="2">
    <location>
        <begin position="1"/>
        <end position="20"/>
    </location>
</feature>
<dbReference type="PROSITE" id="PS51257">
    <property type="entry name" value="PROKAR_LIPOPROTEIN"/>
    <property type="match status" value="1"/>
</dbReference>
<evidence type="ECO:0000259" key="3">
    <source>
        <dbReference type="Pfam" id="PF13205"/>
    </source>
</evidence>
<dbReference type="AlphaFoldDB" id="A0A511N7T5"/>
<dbReference type="RefSeq" id="WP_146887719.1">
    <property type="nucleotide sequence ID" value="NZ_BJXB01000022.1"/>
</dbReference>
<accession>A0A511N7T5</accession>
<evidence type="ECO:0000256" key="2">
    <source>
        <dbReference type="SAM" id="SignalP"/>
    </source>
</evidence>
<comment type="caution">
    <text evidence="4">The sequence shown here is derived from an EMBL/GenBank/DDBJ whole genome shotgun (WGS) entry which is preliminary data.</text>
</comment>
<name>A0A511N7T5_DEIC1</name>
<gene>
    <name evidence="4" type="ORF">DC3_41830</name>
</gene>
<keyword evidence="1 2" id="KW-0732">Signal</keyword>
<protein>
    <recommendedName>
        <fullName evidence="3">SbsA Ig-like domain-containing protein</fullName>
    </recommendedName>
</protein>
<dbReference type="Pfam" id="PF13205">
    <property type="entry name" value="Big_5"/>
    <property type="match status" value="1"/>
</dbReference>
<reference evidence="4 5" key="1">
    <citation type="submission" date="2019-07" db="EMBL/GenBank/DDBJ databases">
        <title>Whole genome shotgun sequence of Deinococcus cellulosilyticus NBRC 106333.</title>
        <authorList>
            <person name="Hosoyama A."/>
            <person name="Uohara A."/>
            <person name="Ohji S."/>
            <person name="Ichikawa N."/>
        </authorList>
    </citation>
    <scope>NUCLEOTIDE SEQUENCE [LARGE SCALE GENOMIC DNA]</scope>
    <source>
        <strain evidence="4 5">NBRC 106333</strain>
    </source>
</reference>
<organism evidence="4 5">
    <name type="scientific">Deinococcus cellulosilyticus (strain DSM 18568 / NBRC 106333 / KACC 11606 / 5516J-15)</name>
    <dbReference type="NCBI Taxonomy" id="1223518"/>
    <lineage>
        <taxon>Bacteria</taxon>
        <taxon>Thermotogati</taxon>
        <taxon>Deinococcota</taxon>
        <taxon>Deinococci</taxon>
        <taxon>Deinococcales</taxon>
        <taxon>Deinococcaceae</taxon>
        <taxon>Deinococcus</taxon>
    </lineage>
</organism>
<sequence length="254" mass="27715">MKHFLMLSALLGLLSACSMGSPTPPPPAINEPGPPEAWIYPHNLHAFNGVDHLDLDEDPILDFNVLFNEEMDKNSVVSSVSITDDAGHLVPFDFTLTSARIDGEGPYALLIPMVLNARSKAPLKYGTHYTIAVKRTARDITGENLKEEVSADLWTAVAPYRLKVEQLALAAGDPPVLQVKVTNLAAPVKSLMLHASCARNVVTTSFYRYFAALDSGESRQVNMTYSSGKQDVAPDLQCAVQGEVLDQFARVYIE</sequence>
<evidence type="ECO:0000313" key="4">
    <source>
        <dbReference type="EMBL" id="GEM48548.1"/>
    </source>
</evidence>
<dbReference type="Proteomes" id="UP000321306">
    <property type="component" value="Unassembled WGS sequence"/>
</dbReference>
<dbReference type="InterPro" id="IPR032812">
    <property type="entry name" value="SbsA_Ig"/>
</dbReference>
<proteinExistence type="predicted"/>